<dbReference type="SUPFAM" id="SSF56112">
    <property type="entry name" value="Protein kinase-like (PK-like)"/>
    <property type="match status" value="1"/>
</dbReference>
<dbReference type="PANTHER" id="PTHR44329">
    <property type="entry name" value="SERINE/THREONINE-PROTEIN KINASE TNNI3K-RELATED"/>
    <property type="match status" value="1"/>
</dbReference>
<protein>
    <recommendedName>
        <fullName evidence="1">Protein kinase domain-containing protein</fullName>
    </recommendedName>
</protein>
<accession>A0ABR3EKQ8</accession>
<name>A0ABR3EKQ8_9AGAR</name>
<dbReference type="Pfam" id="PF07714">
    <property type="entry name" value="PK_Tyr_Ser-Thr"/>
    <property type="match status" value="1"/>
</dbReference>
<sequence length="243" mass="27704">MDKRDGCQALTGGGFADLYKGTLARKIGCLKALRVHTADSEREKEKIIAANVLVDKFFRCRLADFGLADAATETTVMHITSGGIKGPTRWMAPEMYAFTMGMNTDKKPKEDKLPRDIYAFACTILEVRSRASTAEIWLWHFSLIKLFSAKIMTGKPPFHNLIDTAVMYRVSMHHIRPKWPLEKWCPDHIWSLVELCWHEDPSKRPYAKILQTYLQNLLDARNPFSGDPHFIGYFKPGVQSRGV</sequence>
<dbReference type="SMART" id="SM00219">
    <property type="entry name" value="TyrKc"/>
    <property type="match status" value="1"/>
</dbReference>
<gene>
    <name evidence="2" type="ORF">V5O48_018642</name>
</gene>
<dbReference type="InterPro" id="IPR001245">
    <property type="entry name" value="Ser-Thr/Tyr_kinase_cat_dom"/>
</dbReference>
<reference evidence="2 3" key="1">
    <citation type="submission" date="2024-02" db="EMBL/GenBank/DDBJ databases">
        <title>A draft genome for the cacao thread blight pathogen Marasmius crinis-equi.</title>
        <authorList>
            <person name="Cohen S.P."/>
            <person name="Baruah I.K."/>
            <person name="Amoako-Attah I."/>
            <person name="Bukari Y."/>
            <person name="Meinhardt L.W."/>
            <person name="Bailey B.A."/>
        </authorList>
    </citation>
    <scope>NUCLEOTIDE SEQUENCE [LARGE SCALE GENOMIC DNA]</scope>
    <source>
        <strain evidence="2 3">GH-76</strain>
    </source>
</reference>
<keyword evidence="3" id="KW-1185">Reference proteome</keyword>
<dbReference type="InterPro" id="IPR020635">
    <property type="entry name" value="Tyr_kinase_cat_dom"/>
</dbReference>
<dbReference type="Proteomes" id="UP001465976">
    <property type="component" value="Unassembled WGS sequence"/>
</dbReference>
<evidence type="ECO:0000313" key="2">
    <source>
        <dbReference type="EMBL" id="KAL0563425.1"/>
    </source>
</evidence>
<dbReference type="EMBL" id="JBAHYK010003533">
    <property type="protein sequence ID" value="KAL0563425.1"/>
    <property type="molecule type" value="Genomic_DNA"/>
</dbReference>
<organism evidence="2 3">
    <name type="scientific">Marasmius crinis-equi</name>
    <dbReference type="NCBI Taxonomy" id="585013"/>
    <lineage>
        <taxon>Eukaryota</taxon>
        <taxon>Fungi</taxon>
        <taxon>Dikarya</taxon>
        <taxon>Basidiomycota</taxon>
        <taxon>Agaricomycotina</taxon>
        <taxon>Agaricomycetes</taxon>
        <taxon>Agaricomycetidae</taxon>
        <taxon>Agaricales</taxon>
        <taxon>Marasmiineae</taxon>
        <taxon>Marasmiaceae</taxon>
        <taxon>Marasmius</taxon>
    </lineage>
</organism>
<dbReference type="PROSITE" id="PS50011">
    <property type="entry name" value="PROTEIN_KINASE_DOM"/>
    <property type="match status" value="1"/>
</dbReference>
<dbReference type="InterPro" id="IPR051681">
    <property type="entry name" value="Ser/Thr_Kinases-Pseudokinases"/>
</dbReference>
<comment type="caution">
    <text evidence="2">The sequence shown here is derived from an EMBL/GenBank/DDBJ whole genome shotgun (WGS) entry which is preliminary data.</text>
</comment>
<dbReference type="InterPro" id="IPR000719">
    <property type="entry name" value="Prot_kinase_dom"/>
</dbReference>
<evidence type="ECO:0000313" key="3">
    <source>
        <dbReference type="Proteomes" id="UP001465976"/>
    </source>
</evidence>
<evidence type="ECO:0000259" key="1">
    <source>
        <dbReference type="PROSITE" id="PS50011"/>
    </source>
</evidence>
<proteinExistence type="predicted"/>
<dbReference type="PANTHER" id="PTHR44329:SF260">
    <property type="entry name" value="PROTEIN KINASE DOMAIN-CONTAINING PROTEIN"/>
    <property type="match status" value="1"/>
</dbReference>
<feature type="domain" description="Protein kinase" evidence="1">
    <location>
        <begin position="1"/>
        <end position="214"/>
    </location>
</feature>
<dbReference type="InterPro" id="IPR011009">
    <property type="entry name" value="Kinase-like_dom_sf"/>
</dbReference>
<dbReference type="Gene3D" id="1.10.510.10">
    <property type="entry name" value="Transferase(Phosphotransferase) domain 1"/>
    <property type="match status" value="1"/>
</dbReference>